<dbReference type="InterPro" id="IPR010982">
    <property type="entry name" value="Lambda_DNA-bd_dom_sf"/>
</dbReference>
<gene>
    <name evidence="1" type="ORF">F8M49_17250</name>
</gene>
<keyword evidence="2" id="KW-1185">Reference proteome</keyword>
<accession>A0ABU3WRM8</accession>
<dbReference type="EMBL" id="WBMO01000001">
    <property type="protein sequence ID" value="MDV2476630.1"/>
    <property type="molecule type" value="Genomic_DNA"/>
</dbReference>
<proteinExistence type="predicted"/>
<dbReference type="Proteomes" id="UP001275440">
    <property type="component" value="Unassembled WGS sequence"/>
</dbReference>
<protein>
    <submittedName>
        <fullName evidence="1">Transcriptional regulator</fullName>
    </submittedName>
</protein>
<organism evidence="1 2">
    <name type="scientific">Rhodococcus zopfii</name>
    <dbReference type="NCBI Taxonomy" id="43772"/>
    <lineage>
        <taxon>Bacteria</taxon>
        <taxon>Bacillati</taxon>
        <taxon>Actinomycetota</taxon>
        <taxon>Actinomycetes</taxon>
        <taxon>Mycobacteriales</taxon>
        <taxon>Nocardiaceae</taxon>
        <taxon>Rhodococcus</taxon>
    </lineage>
</organism>
<comment type="caution">
    <text evidence="1">The sequence shown here is derived from an EMBL/GenBank/DDBJ whole genome shotgun (WGS) entry which is preliminary data.</text>
</comment>
<reference evidence="1 2" key="1">
    <citation type="submission" date="2019-10" db="EMBL/GenBank/DDBJ databases">
        <title>Draft Genome Assembly of Rhodococcus zopfii DSM44189.</title>
        <authorList>
            <person name="Sutton J.M."/>
            <person name="Akob D.M."/>
            <person name="Bushman T.J."/>
        </authorList>
    </citation>
    <scope>NUCLEOTIDE SEQUENCE [LARGE SCALE GENOMIC DNA]</scope>
    <source>
        <strain evidence="1 2">DSM 44189</strain>
    </source>
</reference>
<evidence type="ECO:0000313" key="1">
    <source>
        <dbReference type="EMBL" id="MDV2476630.1"/>
    </source>
</evidence>
<dbReference type="SUPFAM" id="SSF47413">
    <property type="entry name" value="lambda repressor-like DNA-binding domains"/>
    <property type="match status" value="1"/>
</dbReference>
<name>A0ABU3WRM8_9NOCA</name>
<evidence type="ECO:0000313" key="2">
    <source>
        <dbReference type="Proteomes" id="UP001275440"/>
    </source>
</evidence>
<sequence>MSGNSKFGRQPIHALLRERRWPLTTFAIQHGINQDHLRNATLGRIAASRELQDVLPGVLGVPIEELFTPESLRAGNHSKIALKPVYR</sequence>